<accession>A0A919B825</accession>
<keyword evidence="4 6" id="KW-0238">DNA-binding</keyword>
<dbReference type="GO" id="GO:0003677">
    <property type="term" value="F:DNA binding"/>
    <property type="evidence" value="ECO:0007669"/>
    <property type="project" value="UniProtKB-UniRule"/>
</dbReference>
<feature type="DNA-binding region" description="OmpR/PhoB-type" evidence="6">
    <location>
        <begin position="1"/>
        <end position="99"/>
    </location>
</feature>
<dbReference type="FunFam" id="1.25.40.10:FF:000222">
    <property type="entry name" value="SARP family transcriptional regulator"/>
    <property type="match status" value="1"/>
</dbReference>
<evidence type="ECO:0000256" key="4">
    <source>
        <dbReference type="ARBA" id="ARBA00023125"/>
    </source>
</evidence>
<evidence type="ECO:0000313" key="9">
    <source>
        <dbReference type="Proteomes" id="UP000638313"/>
    </source>
</evidence>
<dbReference type="Pfam" id="PF03704">
    <property type="entry name" value="BTAD"/>
    <property type="match status" value="1"/>
</dbReference>
<dbReference type="AlphaFoldDB" id="A0A919B825"/>
<dbReference type="InterPro" id="IPR005158">
    <property type="entry name" value="BTAD"/>
</dbReference>
<evidence type="ECO:0000259" key="7">
    <source>
        <dbReference type="PROSITE" id="PS51755"/>
    </source>
</evidence>
<dbReference type="Proteomes" id="UP000638313">
    <property type="component" value="Unassembled WGS sequence"/>
</dbReference>
<protein>
    <recommendedName>
        <fullName evidence="7">OmpR/PhoB-type domain-containing protein</fullName>
    </recommendedName>
</protein>
<evidence type="ECO:0000256" key="3">
    <source>
        <dbReference type="ARBA" id="ARBA00023015"/>
    </source>
</evidence>
<name>A0A919B825_9ACTN</name>
<keyword evidence="5" id="KW-0804">Transcription</keyword>
<dbReference type="PANTHER" id="PTHR35807:SF1">
    <property type="entry name" value="TRANSCRIPTIONAL REGULATOR REDD"/>
    <property type="match status" value="1"/>
</dbReference>
<dbReference type="GO" id="GO:0000160">
    <property type="term" value="P:phosphorelay signal transduction system"/>
    <property type="evidence" value="ECO:0007669"/>
    <property type="project" value="UniProtKB-KW"/>
</dbReference>
<evidence type="ECO:0000313" key="8">
    <source>
        <dbReference type="EMBL" id="GHF69553.1"/>
    </source>
</evidence>
<evidence type="ECO:0000256" key="1">
    <source>
        <dbReference type="ARBA" id="ARBA00005820"/>
    </source>
</evidence>
<reference evidence="8" key="2">
    <citation type="submission" date="2020-09" db="EMBL/GenBank/DDBJ databases">
        <authorList>
            <person name="Sun Q."/>
            <person name="Ohkuma M."/>
        </authorList>
    </citation>
    <scope>NUCLEOTIDE SEQUENCE</scope>
    <source>
        <strain evidence="8">JCM 4059</strain>
    </source>
</reference>
<dbReference type="SUPFAM" id="SSF48452">
    <property type="entry name" value="TPR-like"/>
    <property type="match status" value="1"/>
</dbReference>
<comment type="caution">
    <text evidence="8">The sequence shown here is derived from an EMBL/GenBank/DDBJ whole genome shotgun (WGS) entry which is preliminary data.</text>
</comment>
<evidence type="ECO:0000256" key="6">
    <source>
        <dbReference type="PROSITE-ProRule" id="PRU01091"/>
    </source>
</evidence>
<proteinExistence type="inferred from homology"/>
<dbReference type="InterPro" id="IPR016032">
    <property type="entry name" value="Sig_transdc_resp-reg_C-effctor"/>
</dbReference>
<evidence type="ECO:0000256" key="2">
    <source>
        <dbReference type="ARBA" id="ARBA00023012"/>
    </source>
</evidence>
<dbReference type="SMART" id="SM00862">
    <property type="entry name" value="Trans_reg_C"/>
    <property type="match status" value="1"/>
</dbReference>
<dbReference type="PANTHER" id="PTHR35807">
    <property type="entry name" value="TRANSCRIPTIONAL REGULATOR REDD-RELATED"/>
    <property type="match status" value="1"/>
</dbReference>
<dbReference type="InterPro" id="IPR051677">
    <property type="entry name" value="AfsR-DnrI-RedD_regulator"/>
</dbReference>
<comment type="similarity">
    <text evidence="1">Belongs to the AfsR/DnrI/RedD regulatory family.</text>
</comment>
<gene>
    <name evidence="8" type="ORF">GCM10010218_58750</name>
</gene>
<dbReference type="InterPro" id="IPR011990">
    <property type="entry name" value="TPR-like_helical_dom_sf"/>
</dbReference>
<dbReference type="SMART" id="SM01043">
    <property type="entry name" value="BTAD"/>
    <property type="match status" value="1"/>
</dbReference>
<keyword evidence="2" id="KW-0902">Two-component regulatory system</keyword>
<dbReference type="InterPro" id="IPR001867">
    <property type="entry name" value="OmpR/PhoB-type_DNA-bd"/>
</dbReference>
<dbReference type="InterPro" id="IPR036388">
    <property type="entry name" value="WH-like_DNA-bd_sf"/>
</dbReference>
<reference evidence="8" key="1">
    <citation type="journal article" date="2014" name="Int. J. Syst. Evol. Microbiol.">
        <title>Complete genome sequence of Corynebacterium casei LMG S-19264T (=DSM 44701T), isolated from a smear-ripened cheese.</title>
        <authorList>
            <consortium name="US DOE Joint Genome Institute (JGI-PGF)"/>
            <person name="Walter F."/>
            <person name="Albersmeier A."/>
            <person name="Kalinowski J."/>
            <person name="Ruckert C."/>
        </authorList>
    </citation>
    <scope>NUCLEOTIDE SEQUENCE</scope>
    <source>
        <strain evidence="8">JCM 4059</strain>
    </source>
</reference>
<dbReference type="CDD" id="cd15831">
    <property type="entry name" value="BTAD"/>
    <property type="match status" value="1"/>
</dbReference>
<dbReference type="GO" id="GO:0006355">
    <property type="term" value="P:regulation of DNA-templated transcription"/>
    <property type="evidence" value="ECO:0007669"/>
    <property type="project" value="InterPro"/>
</dbReference>
<feature type="domain" description="OmpR/PhoB-type" evidence="7">
    <location>
        <begin position="1"/>
        <end position="99"/>
    </location>
</feature>
<keyword evidence="9" id="KW-1185">Reference proteome</keyword>
<dbReference type="Gene3D" id="1.25.40.10">
    <property type="entry name" value="Tetratricopeptide repeat domain"/>
    <property type="match status" value="1"/>
</dbReference>
<dbReference type="SUPFAM" id="SSF46894">
    <property type="entry name" value="C-terminal effector domain of the bipartite response regulators"/>
    <property type="match status" value="1"/>
</dbReference>
<organism evidence="8 9">
    <name type="scientific">Streptomyces mashuensis</name>
    <dbReference type="NCBI Taxonomy" id="33904"/>
    <lineage>
        <taxon>Bacteria</taxon>
        <taxon>Bacillati</taxon>
        <taxon>Actinomycetota</taxon>
        <taxon>Actinomycetes</taxon>
        <taxon>Kitasatosporales</taxon>
        <taxon>Streptomycetaceae</taxon>
        <taxon>Streptomyces</taxon>
    </lineage>
</organism>
<sequence>MYFRILGPLEAIAGGNPLSLGGIRQRSVLGLLLLQPNRVVATSRLMTAMWPDLAPPSARKVIQNSVWSLRRLLADTSPECFGEPRVALLTKPPGYMLRVDADLVDLHRFQRLVEQGRAALAAGDPEQAGQVLRRALNLWQGPVLADLVEAGLDTAELVAAQKWELAALEDYFEARLACGRHFAVLGELESTAASHLHRERLCGQLMLALYRCGRQADALAAFRRTRVALREQHGLEPGHELRRLEMAILNQDPALTLPGPRADFALLGHSVA</sequence>
<dbReference type="RefSeq" id="WP_190132794.1">
    <property type="nucleotide sequence ID" value="NZ_BNBD01000018.1"/>
</dbReference>
<keyword evidence="3" id="KW-0805">Transcription regulation</keyword>
<dbReference type="PROSITE" id="PS51755">
    <property type="entry name" value="OMPR_PHOB"/>
    <property type="match status" value="1"/>
</dbReference>
<evidence type="ECO:0000256" key="5">
    <source>
        <dbReference type="ARBA" id="ARBA00023163"/>
    </source>
</evidence>
<dbReference type="Gene3D" id="1.10.10.10">
    <property type="entry name" value="Winged helix-like DNA-binding domain superfamily/Winged helix DNA-binding domain"/>
    <property type="match status" value="1"/>
</dbReference>
<dbReference type="EMBL" id="BNBD01000018">
    <property type="protein sequence ID" value="GHF69553.1"/>
    <property type="molecule type" value="Genomic_DNA"/>
</dbReference>